<sequence>MDVMYDDTKNARKIKSCDYNHEGKYPIIDQSSKNVIGYTDEIDGLYKDVPVIIFGDHTRRFKFVEEPFFIGADGTKVLKLLSSVYDYKFIYYYLLHKKIPDTGYNRHFKWVKELEFPEIPYSIQSDIVKKFEVLNDLISSKNKLLELFDILIKSRFVEMFGVFDINPNNYNTIKFRDLIEQNNINEEDLVWLLNLDMIKPNTGEIVEKVYINRQNIPTSSISFKKGTVLYSKLRPYLNKVVIADENGYGTSELIPLNSYKNGLTAEYLAYYLRQDSFVEYIKDKVTGAKMPRVAMDILRNIDIIQPNYIYQEQFSSFVNHVIKLKSDVQKSIDETQLLMDSLMQEYFG</sequence>
<reference evidence="3 4" key="1">
    <citation type="submission" date="2019-03" db="EMBL/GenBank/DDBJ databases">
        <title>Draft genome sequences of two Veillonella tobetsuensis clinical isolates from intraoperative bronchial fluids of elderly patients with pulmonary carcinoma.</title>
        <authorList>
            <person name="Akiyama T."/>
        </authorList>
    </citation>
    <scope>NUCLEOTIDE SEQUENCE [LARGE SCALE GENOMIC DNA]</scope>
    <source>
        <strain evidence="3 4">PAGU 1578</strain>
    </source>
</reference>
<dbReference type="GO" id="GO:0009307">
    <property type="term" value="P:DNA restriction-modification system"/>
    <property type="evidence" value="ECO:0007669"/>
    <property type="project" value="UniProtKB-KW"/>
</dbReference>
<proteinExistence type="predicted"/>
<keyword evidence="1" id="KW-0680">Restriction system</keyword>
<evidence type="ECO:0008006" key="5">
    <source>
        <dbReference type="Google" id="ProtNLM"/>
    </source>
</evidence>
<protein>
    <recommendedName>
        <fullName evidence="5">Type I restriction modification DNA specificity domain-containing protein</fullName>
    </recommendedName>
</protein>
<dbReference type="Proteomes" id="UP000300381">
    <property type="component" value="Unassembled WGS sequence"/>
</dbReference>
<dbReference type="EMBL" id="BJCQ01000011">
    <property type="protein sequence ID" value="GCL66919.1"/>
    <property type="molecule type" value="Genomic_DNA"/>
</dbReference>
<name>A0A480AYT4_9FIRM</name>
<evidence type="ECO:0000256" key="2">
    <source>
        <dbReference type="ARBA" id="ARBA00023125"/>
    </source>
</evidence>
<dbReference type="AlphaFoldDB" id="A0A480AYT4"/>
<evidence type="ECO:0000313" key="3">
    <source>
        <dbReference type="EMBL" id="GCL66919.1"/>
    </source>
</evidence>
<keyword evidence="2" id="KW-0238">DNA-binding</keyword>
<dbReference type="Gene3D" id="3.90.220.20">
    <property type="entry name" value="DNA methylase specificity domains"/>
    <property type="match status" value="3"/>
</dbReference>
<dbReference type="GO" id="GO:0003677">
    <property type="term" value="F:DNA binding"/>
    <property type="evidence" value="ECO:0007669"/>
    <property type="project" value="UniProtKB-KW"/>
</dbReference>
<evidence type="ECO:0000256" key="1">
    <source>
        <dbReference type="ARBA" id="ARBA00022747"/>
    </source>
</evidence>
<dbReference type="InterPro" id="IPR044946">
    <property type="entry name" value="Restrct_endonuc_typeI_TRD_sf"/>
</dbReference>
<evidence type="ECO:0000313" key="4">
    <source>
        <dbReference type="Proteomes" id="UP000300381"/>
    </source>
</evidence>
<dbReference type="PANTHER" id="PTHR30408">
    <property type="entry name" value="TYPE-1 RESTRICTION ENZYME ECOKI SPECIFICITY PROTEIN"/>
    <property type="match status" value="1"/>
</dbReference>
<dbReference type="InterPro" id="IPR052021">
    <property type="entry name" value="Type-I_RS_S_subunit"/>
</dbReference>
<comment type="caution">
    <text evidence="3">The sequence shown here is derived from an EMBL/GenBank/DDBJ whole genome shotgun (WGS) entry which is preliminary data.</text>
</comment>
<organism evidence="3 4">
    <name type="scientific">Veillonella tobetsuensis</name>
    <dbReference type="NCBI Taxonomy" id="1110546"/>
    <lineage>
        <taxon>Bacteria</taxon>
        <taxon>Bacillati</taxon>
        <taxon>Bacillota</taxon>
        <taxon>Negativicutes</taxon>
        <taxon>Veillonellales</taxon>
        <taxon>Veillonellaceae</taxon>
        <taxon>Veillonella</taxon>
    </lineage>
</organism>
<accession>A0A480AYT4</accession>
<dbReference type="PANTHER" id="PTHR30408:SF12">
    <property type="entry name" value="TYPE I RESTRICTION ENZYME MJAVIII SPECIFICITY SUBUNIT"/>
    <property type="match status" value="1"/>
</dbReference>
<gene>
    <name evidence="3" type="ORF">PAGU1578_05400</name>
</gene>
<dbReference type="SUPFAM" id="SSF116734">
    <property type="entry name" value="DNA methylase specificity domain"/>
    <property type="match status" value="2"/>
</dbReference>